<dbReference type="RefSeq" id="WP_019943748.1">
    <property type="nucleotide sequence ID" value="NZ_BMLI01000001.1"/>
</dbReference>
<comment type="caution">
    <text evidence="1">The sequence shown here is derived from an EMBL/GenBank/DDBJ whole genome shotgun (WGS) entry which is preliminary data.</text>
</comment>
<protein>
    <recommendedName>
        <fullName evidence="3">GLPGLI family protein</fullName>
    </recommendedName>
</protein>
<evidence type="ECO:0000313" key="1">
    <source>
        <dbReference type="EMBL" id="GGM89597.1"/>
    </source>
</evidence>
<name>A0ABQ2HRL7_9BACT</name>
<evidence type="ECO:0008006" key="3">
    <source>
        <dbReference type="Google" id="ProtNLM"/>
    </source>
</evidence>
<dbReference type="InterPro" id="IPR045767">
    <property type="entry name" value="DUF6134"/>
</dbReference>
<dbReference type="EMBL" id="BMLI01000001">
    <property type="protein sequence ID" value="GGM89597.1"/>
    <property type="molecule type" value="Genomic_DNA"/>
</dbReference>
<dbReference type="Pfam" id="PF19630">
    <property type="entry name" value="DUF6134"/>
    <property type="match status" value="1"/>
</dbReference>
<gene>
    <name evidence="1" type="ORF">GCM10010967_23010</name>
</gene>
<accession>A0ABQ2HRL7</accession>
<reference evidence="2" key="1">
    <citation type="journal article" date="2019" name="Int. J. Syst. Evol. Microbiol.">
        <title>The Global Catalogue of Microorganisms (GCM) 10K type strain sequencing project: providing services to taxonomists for standard genome sequencing and annotation.</title>
        <authorList>
            <consortium name="The Broad Institute Genomics Platform"/>
            <consortium name="The Broad Institute Genome Sequencing Center for Infectious Disease"/>
            <person name="Wu L."/>
            <person name="Ma J."/>
        </authorList>
    </citation>
    <scope>NUCLEOTIDE SEQUENCE [LARGE SCALE GENOMIC DNA]</scope>
    <source>
        <strain evidence="2">CGMCC 1.6375</strain>
    </source>
</reference>
<organism evidence="1 2">
    <name type="scientific">Dyadobacter beijingensis</name>
    <dbReference type="NCBI Taxonomy" id="365489"/>
    <lineage>
        <taxon>Bacteria</taxon>
        <taxon>Pseudomonadati</taxon>
        <taxon>Bacteroidota</taxon>
        <taxon>Cytophagia</taxon>
        <taxon>Cytophagales</taxon>
        <taxon>Spirosomataceae</taxon>
        <taxon>Dyadobacter</taxon>
    </lineage>
</organism>
<evidence type="ECO:0000313" key="2">
    <source>
        <dbReference type="Proteomes" id="UP000632339"/>
    </source>
</evidence>
<sequence>MMTKLLLTIIFGLLTMELRAQLATFEVMMAGHSIGSVRVLRQDGAGESMRKRIEAEFRVPFYSGSFVSENRFVNGALHSSSTEQIVNGKRREHTLTTRIAPQHYRVDHTEKSEPNRKWELPVPIAHTITGLYYQEPTEIQAVYSEKYGAMCKIRKLGEGSYGVQLPNGKESIYSYEDGRCVRIVTELAGVRLSIVRVAYNNLR</sequence>
<keyword evidence="2" id="KW-1185">Reference proteome</keyword>
<dbReference type="Proteomes" id="UP000632339">
    <property type="component" value="Unassembled WGS sequence"/>
</dbReference>
<proteinExistence type="predicted"/>